<dbReference type="Proteomes" id="UP001293593">
    <property type="component" value="Unassembled WGS sequence"/>
</dbReference>
<proteinExistence type="predicted"/>
<name>A0AAE1JNY4_9FABA</name>
<comment type="caution">
    <text evidence="1">The sequence shown here is derived from an EMBL/GenBank/DDBJ whole genome shotgun (WGS) entry which is preliminary data.</text>
</comment>
<sequence length="112" mass="13051">MGFMGSLEWPNYFDKKRCKTLFFRLRAKLKKALKDSGASSSHKKKQLRFQYDPSSYALNFDDGSCCFSNNFEDETKKKKTMLIRDEPSVLGFYTDVNNTTWVYVVWGPILGH</sequence>
<dbReference type="AlphaFoldDB" id="A0AAE1JNY4"/>
<evidence type="ECO:0000313" key="1">
    <source>
        <dbReference type="EMBL" id="KAK4271469.1"/>
    </source>
</evidence>
<evidence type="ECO:0000313" key="2">
    <source>
        <dbReference type="Proteomes" id="UP001293593"/>
    </source>
</evidence>
<dbReference type="PANTHER" id="PTHR34538:SF10">
    <property type="entry name" value="GENOME ASSEMBLY, CHROMOSOME: A06"/>
    <property type="match status" value="1"/>
</dbReference>
<protein>
    <submittedName>
        <fullName evidence="1">Uncharacterized protein</fullName>
    </submittedName>
</protein>
<dbReference type="PANTHER" id="PTHR34538">
    <property type="entry name" value="EXPRESSED PROTEIN"/>
    <property type="match status" value="1"/>
</dbReference>
<organism evidence="1 2">
    <name type="scientific">Acacia crassicarpa</name>
    <name type="common">northern wattle</name>
    <dbReference type="NCBI Taxonomy" id="499986"/>
    <lineage>
        <taxon>Eukaryota</taxon>
        <taxon>Viridiplantae</taxon>
        <taxon>Streptophyta</taxon>
        <taxon>Embryophyta</taxon>
        <taxon>Tracheophyta</taxon>
        <taxon>Spermatophyta</taxon>
        <taxon>Magnoliopsida</taxon>
        <taxon>eudicotyledons</taxon>
        <taxon>Gunneridae</taxon>
        <taxon>Pentapetalae</taxon>
        <taxon>rosids</taxon>
        <taxon>fabids</taxon>
        <taxon>Fabales</taxon>
        <taxon>Fabaceae</taxon>
        <taxon>Caesalpinioideae</taxon>
        <taxon>mimosoid clade</taxon>
        <taxon>Acacieae</taxon>
        <taxon>Acacia</taxon>
    </lineage>
</organism>
<reference evidence="1" key="1">
    <citation type="submission" date="2023-10" db="EMBL/GenBank/DDBJ databases">
        <title>Chromosome-level genome of the transformable northern wattle, Acacia crassicarpa.</title>
        <authorList>
            <person name="Massaro I."/>
            <person name="Sinha N.R."/>
            <person name="Poethig S."/>
            <person name="Leichty A.R."/>
        </authorList>
    </citation>
    <scope>NUCLEOTIDE SEQUENCE</scope>
    <source>
        <strain evidence="1">Acra3RX</strain>
        <tissue evidence="1">Leaf</tissue>
    </source>
</reference>
<keyword evidence="2" id="KW-1185">Reference proteome</keyword>
<gene>
    <name evidence="1" type="ORF">QN277_020163</name>
</gene>
<dbReference type="EMBL" id="JAWXYG010000005">
    <property type="protein sequence ID" value="KAK4271469.1"/>
    <property type="molecule type" value="Genomic_DNA"/>
</dbReference>
<accession>A0AAE1JNY4</accession>